<comment type="caution">
    <text evidence="2">The sequence shown here is derived from an EMBL/GenBank/DDBJ whole genome shotgun (WGS) entry which is preliminary data.</text>
</comment>
<dbReference type="Proteomes" id="UP000244069">
    <property type="component" value="Unassembled WGS sequence"/>
</dbReference>
<dbReference type="EMBL" id="QBKN01000017">
    <property type="protein sequence ID" value="PTX46305.1"/>
    <property type="molecule type" value="Genomic_DNA"/>
</dbReference>
<accession>A0A2T6AR43</accession>
<dbReference type="AlphaFoldDB" id="A0A2T6AR43"/>
<gene>
    <name evidence="2" type="ORF">C8N44_11789</name>
</gene>
<keyword evidence="3" id="KW-1185">Reference proteome</keyword>
<sequence>MDNIIASILGTGVASLCGFGLWWSCFRRGRGKTRPRPPTVILVRNGVVADATPGAEEITGTSTIYDTPWEDLRDALRQRFPHLPDSPPDGSRPLHFIDDAGLQLSLTRSGETLRIRLDRAAITPARLFRLETRRSEARRLRDILDHLPMPAWQSGPGDDMVWHNAAFDEICRRSGRKAANGDPFVRADGDDGAKTRASVVDRHGEKLWYEVEGLPFDDGTLHVACDIGSLVTAEHAQRQFVQTLSKTFAHLPIGLAVFGSDHRLALFNPALVDLTRLQGEFLSGRPTLRSFFDILREDRMMPEPKNYATWRDRLSEMIKAAQDDRFCETWTLENGLTYKVTGRPHPGGAVAFLFEDISAEISLTRRFRSELMVTQSVLDSFEDGVAVFSHNGVLVFCNARYREIWRDAQESALPEANVIDAARLWQRASEGGPDWRKLSELILDPMHRHTWHTEFTLHAGERLLCRASPAANGATLLRFSRTDTEVAQALASGQ</sequence>
<evidence type="ECO:0000313" key="3">
    <source>
        <dbReference type="Proteomes" id="UP000244069"/>
    </source>
</evidence>
<feature type="transmembrane region" description="Helical" evidence="1">
    <location>
        <begin position="6"/>
        <end position="26"/>
    </location>
</feature>
<name>A0A2T6AR43_9RHOB</name>
<dbReference type="RefSeq" id="WP_107977405.1">
    <property type="nucleotide sequence ID" value="NZ_BMEZ01000018.1"/>
</dbReference>
<proteinExistence type="predicted"/>
<dbReference type="InterPro" id="IPR035965">
    <property type="entry name" value="PAS-like_dom_sf"/>
</dbReference>
<evidence type="ECO:0000256" key="1">
    <source>
        <dbReference type="SAM" id="Phobius"/>
    </source>
</evidence>
<keyword evidence="1" id="KW-0812">Transmembrane</keyword>
<keyword evidence="1" id="KW-0472">Membrane</keyword>
<protein>
    <submittedName>
        <fullName evidence="2">PAS domain-containing protein</fullName>
    </submittedName>
</protein>
<dbReference type="Pfam" id="PF12860">
    <property type="entry name" value="PAS_7"/>
    <property type="match status" value="1"/>
</dbReference>
<keyword evidence="1" id="KW-1133">Transmembrane helix</keyword>
<dbReference type="SUPFAM" id="SSF55785">
    <property type="entry name" value="PYP-like sensor domain (PAS domain)"/>
    <property type="match status" value="1"/>
</dbReference>
<reference evidence="2 3" key="1">
    <citation type="submission" date="2018-04" db="EMBL/GenBank/DDBJ databases">
        <title>Genomic Encyclopedia of Archaeal and Bacterial Type Strains, Phase II (KMG-II): from individual species to whole genera.</title>
        <authorList>
            <person name="Goeker M."/>
        </authorList>
    </citation>
    <scope>NUCLEOTIDE SEQUENCE [LARGE SCALE GENOMIC DNA]</scope>
    <source>
        <strain evidence="2 3">DSM 29329</strain>
    </source>
</reference>
<evidence type="ECO:0000313" key="2">
    <source>
        <dbReference type="EMBL" id="PTX46305.1"/>
    </source>
</evidence>
<dbReference type="OrthoDB" id="9797304at2"/>
<organism evidence="2 3">
    <name type="scientific">Allosediminivita pacifica</name>
    <dbReference type="NCBI Taxonomy" id="1267769"/>
    <lineage>
        <taxon>Bacteria</taxon>
        <taxon>Pseudomonadati</taxon>
        <taxon>Pseudomonadota</taxon>
        <taxon>Alphaproteobacteria</taxon>
        <taxon>Rhodobacterales</taxon>
        <taxon>Paracoccaceae</taxon>
        <taxon>Allosediminivita</taxon>
    </lineage>
</organism>